<organism evidence="3 4">
    <name type="scientific">Ravibacter arvi</name>
    <dbReference type="NCBI Taxonomy" id="2051041"/>
    <lineage>
        <taxon>Bacteria</taxon>
        <taxon>Pseudomonadati</taxon>
        <taxon>Bacteroidota</taxon>
        <taxon>Cytophagia</taxon>
        <taxon>Cytophagales</taxon>
        <taxon>Spirosomataceae</taxon>
        <taxon>Ravibacter</taxon>
    </lineage>
</organism>
<keyword evidence="4" id="KW-1185">Reference proteome</keyword>
<comment type="caution">
    <text evidence="3">The sequence shown here is derived from an EMBL/GenBank/DDBJ whole genome shotgun (WGS) entry which is preliminary data.</text>
</comment>
<dbReference type="InterPro" id="IPR025420">
    <property type="entry name" value="DUF4143"/>
</dbReference>
<protein>
    <submittedName>
        <fullName evidence="3">AAA family ATPase</fullName>
    </submittedName>
</protein>
<name>A0ABP8M4F4_9BACT</name>
<feature type="domain" description="AAA" evidence="1">
    <location>
        <begin position="3"/>
        <end position="94"/>
    </location>
</feature>
<evidence type="ECO:0000259" key="1">
    <source>
        <dbReference type="Pfam" id="PF13173"/>
    </source>
</evidence>
<dbReference type="Pfam" id="PF13635">
    <property type="entry name" value="DUF4143"/>
    <property type="match status" value="1"/>
</dbReference>
<evidence type="ECO:0000313" key="4">
    <source>
        <dbReference type="Proteomes" id="UP001501508"/>
    </source>
</evidence>
<dbReference type="PANTHER" id="PTHR42990">
    <property type="entry name" value="ATPASE"/>
    <property type="match status" value="1"/>
</dbReference>
<dbReference type="Pfam" id="PF13173">
    <property type="entry name" value="AAA_14"/>
    <property type="match status" value="1"/>
</dbReference>
<proteinExistence type="predicted"/>
<dbReference type="InterPro" id="IPR027417">
    <property type="entry name" value="P-loop_NTPase"/>
</dbReference>
<evidence type="ECO:0000259" key="2">
    <source>
        <dbReference type="Pfam" id="PF13635"/>
    </source>
</evidence>
<accession>A0ABP8M4F4</accession>
<reference evidence="4" key="1">
    <citation type="journal article" date="2019" name="Int. J. Syst. Evol. Microbiol.">
        <title>The Global Catalogue of Microorganisms (GCM) 10K type strain sequencing project: providing services to taxonomists for standard genome sequencing and annotation.</title>
        <authorList>
            <consortium name="The Broad Institute Genomics Platform"/>
            <consortium name="The Broad Institute Genome Sequencing Center for Infectious Disease"/>
            <person name="Wu L."/>
            <person name="Ma J."/>
        </authorList>
    </citation>
    <scope>NUCLEOTIDE SEQUENCE [LARGE SCALE GENOMIC DNA]</scope>
    <source>
        <strain evidence="4">JCM 31920</strain>
    </source>
</reference>
<dbReference type="InterPro" id="IPR041682">
    <property type="entry name" value="AAA_14"/>
</dbReference>
<feature type="domain" description="DUF4143" evidence="2">
    <location>
        <begin position="165"/>
        <end position="279"/>
    </location>
</feature>
<dbReference type="PANTHER" id="PTHR42990:SF1">
    <property type="entry name" value="AAA+ ATPASE DOMAIN-CONTAINING PROTEIN"/>
    <property type="match status" value="1"/>
</dbReference>
<sequence length="336" mass="39113">MAAYFSLDDLYFTVHPLSQVVEKFYRQGGKYLFLDEVHKYPAWSAHIKNLYDFYPDLNIVFTGSSIIDIVRQEADLSRRALMYELFGLSYREFLEFSEIGAFHPISLDTLISPAREWRRGFPTDFRPLQHFRDYLQFGYYPFSLEGKEGYGARLNQLIRTIVEYDMAELHDFDIRNAKKMLQLLYVLSANVPFKPNLKMLAEKSGIHRNTVNSYLHFLEQARLIRQLYPAGISVAILQKPEKIYVDNTNLAYALHPGEPDKGNLRETFFASQLRVSHQLTYPSHGDFLVDENYIFEVGGKSKGNKQLQHIPNGFIVADDTEYPISQLPLWVFGFLY</sequence>
<gene>
    <name evidence="3" type="ORF">GCM10023091_31200</name>
</gene>
<dbReference type="Proteomes" id="UP001501508">
    <property type="component" value="Unassembled WGS sequence"/>
</dbReference>
<dbReference type="EMBL" id="BAABEY010000029">
    <property type="protein sequence ID" value="GAA4443173.1"/>
    <property type="molecule type" value="Genomic_DNA"/>
</dbReference>
<evidence type="ECO:0000313" key="3">
    <source>
        <dbReference type="EMBL" id="GAA4443173.1"/>
    </source>
</evidence>
<dbReference type="SUPFAM" id="SSF52540">
    <property type="entry name" value="P-loop containing nucleoside triphosphate hydrolases"/>
    <property type="match status" value="1"/>
</dbReference>